<accession>A0A4Z2EGL3</accession>
<dbReference type="GO" id="GO:0036126">
    <property type="term" value="C:sperm flagellum"/>
    <property type="evidence" value="ECO:0007669"/>
    <property type="project" value="TreeGrafter"/>
</dbReference>
<dbReference type="SUPFAM" id="SSF53474">
    <property type="entry name" value="alpha/beta-Hydrolases"/>
    <property type="match status" value="1"/>
</dbReference>
<dbReference type="AlphaFoldDB" id="A0A4Z2EGL3"/>
<dbReference type="InterPro" id="IPR050960">
    <property type="entry name" value="AB_hydrolase_4_sf"/>
</dbReference>
<dbReference type="InterPro" id="IPR000073">
    <property type="entry name" value="AB_hydrolase_1"/>
</dbReference>
<proteinExistence type="inferred from homology"/>
<evidence type="ECO:0000259" key="2">
    <source>
        <dbReference type="Pfam" id="PF00561"/>
    </source>
</evidence>
<comment type="caution">
    <text evidence="3">The sequence shown here is derived from an EMBL/GenBank/DDBJ whole genome shotgun (WGS) entry which is preliminary data.</text>
</comment>
<dbReference type="PANTHER" id="PTHR10794:SF79">
    <property type="entry name" value="MONOACYLGLYCEROL LIPASE ABHD2"/>
    <property type="match status" value="1"/>
</dbReference>
<keyword evidence="4" id="KW-1185">Reference proteome</keyword>
<dbReference type="GO" id="GO:0051793">
    <property type="term" value="P:medium-chain fatty acid catabolic process"/>
    <property type="evidence" value="ECO:0007669"/>
    <property type="project" value="TreeGrafter"/>
</dbReference>
<sequence length="249" mass="29068">MVAHVKRAFPQTLLVAVGFSLGGNIVCKFLGESPSNQDRVLCCVTVCQGYSAHRSVPPRAGQQNRAETRIDALTHTHIVQETFFQWDRCRRLYNFVLADRMKKLILSHRSSLLSLTSSNIGELELSRLYAATSLMQIDDSIMRKFHGYSSLKEYYEKESCMNYIHNVSGFTVIYYCYYYYYYYYYYCYYYYYYYCYYYSSTVTTAMSSATTSPTVTTSTAFAAVKNTAILLIILQYYISDYFSIIRHFI</sequence>
<dbReference type="GO" id="GO:0008126">
    <property type="term" value="F:acetylesterase activity"/>
    <property type="evidence" value="ECO:0007669"/>
    <property type="project" value="TreeGrafter"/>
</dbReference>
<dbReference type="Pfam" id="PF00561">
    <property type="entry name" value="Abhydrolase_1"/>
    <property type="match status" value="1"/>
</dbReference>
<dbReference type="Proteomes" id="UP000314294">
    <property type="component" value="Unassembled WGS sequence"/>
</dbReference>
<dbReference type="GO" id="GO:0051792">
    <property type="term" value="P:medium-chain fatty acid biosynthetic process"/>
    <property type="evidence" value="ECO:0007669"/>
    <property type="project" value="TreeGrafter"/>
</dbReference>
<protein>
    <submittedName>
        <fullName evidence="3">Monoacylglycerol lipase ABHD2-B</fullName>
    </submittedName>
</protein>
<evidence type="ECO:0000313" key="4">
    <source>
        <dbReference type="Proteomes" id="UP000314294"/>
    </source>
</evidence>
<organism evidence="3 4">
    <name type="scientific">Liparis tanakae</name>
    <name type="common">Tanaka's snailfish</name>
    <dbReference type="NCBI Taxonomy" id="230148"/>
    <lineage>
        <taxon>Eukaryota</taxon>
        <taxon>Metazoa</taxon>
        <taxon>Chordata</taxon>
        <taxon>Craniata</taxon>
        <taxon>Vertebrata</taxon>
        <taxon>Euteleostomi</taxon>
        <taxon>Actinopterygii</taxon>
        <taxon>Neopterygii</taxon>
        <taxon>Teleostei</taxon>
        <taxon>Neoteleostei</taxon>
        <taxon>Acanthomorphata</taxon>
        <taxon>Eupercaria</taxon>
        <taxon>Perciformes</taxon>
        <taxon>Cottioidei</taxon>
        <taxon>Cottales</taxon>
        <taxon>Liparidae</taxon>
        <taxon>Liparis</taxon>
    </lineage>
</organism>
<gene>
    <name evidence="3" type="primary">abhd2b</name>
    <name evidence="3" type="ORF">EYF80_062062</name>
</gene>
<feature type="domain" description="AB hydrolase-1" evidence="2">
    <location>
        <begin position="3"/>
        <end position="173"/>
    </location>
</feature>
<reference evidence="3 4" key="1">
    <citation type="submission" date="2019-03" db="EMBL/GenBank/DDBJ databases">
        <title>First draft genome of Liparis tanakae, snailfish: a comprehensive survey of snailfish specific genes.</title>
        <authorList>
            <person name="Kim W."/>
            <person name="Song I."/>
            <person name="Jeong J.-H."/>
            <person name="Kim D."/>
            <person name="Kim S."/>
            <person name="Ryu S."/>
            <person name="Song J.Y."/>
            <person name="Lee S.K."/>
        </authorList>
    </citation>
    <scope>NUCLEOTIDE SEQUENCE [LARGE SCALE GENOMIC DNA]</scope>
    <source>
        <tissue evidence="3">Muscle</tissue>
    </source>
</reference>
<dbReference type="GO" id="GO:0043401">
    <property type="term" value="P:steroid hormone receptor signaling pathway"/>
    <property type="evidence" value="ECO:0007669"/>
    <property type="project" value="TreeGrafter"/>
</dbReference>
<evidence type="ECO:0000256" key="1">
    <source>
        <dbReference type="ARBA" id="ARBA00010884"/>
    </source>
</evidence>
<dbReference type="GO" id="GO:0048240">
    <property type="term" value="P:sperm capacitation"/>
    <property type="evidence" value="ECO:0007669"/>
    <property type="project" value="TreeGrafter"/>
</dbReference>
<name>A0A4Z2EGL3_9TELE</name>
<dbReference type="GO" id="GO:0046464">
    <property type="term" value="P:acylglycerol catabolic process"/>
    <property type="evidence" value="ECO:0007669"/>
    <property type="project" value="TreeGrafter"/>
</dbReference>
<dbReference type="OrthoDB" id="5954035at2759"/>
<comment type="similarity">
    <text evidence="1">Belongs to the AB hydrolase superfamily. AB hydrolase 4 family.</text>
</comment>
<dbReference type="InterPro" id="IPR029058">
    <property type="entry name" value="AB_hydrolase_fold"/>
</dbReference>
<dbReference type="GO" id="GO:0097524">
    <property type="term" value="C:sperm plasma membrane"/>
    <property type="evidence" value="ECO:0007669"/>
    <property type="project" value="TreeGrafter"/>
</dbReference>
<evidence type="ECO:0000313" key="3">
    <source>
        <dbReference type="EMBL" id="TNN27791.1"/>
    </source>
</evidence>
<dbReference type="PANTHER" id="PTHR10794">
    <property type="entry name" value="ABHYDROLASE DOMAIN-CONTAINING PROTEIN"/>
    <property type="match status" value="1"/>
</dbReference>
<dbReference type="GO" id="GO:0047372">
    <property type="term" value="F:monoacylglycerol lipase activity"/>
    <property type="evidence" value="ECO:0007669"/>
    <property type="project" value="TreeGrafter"/>
</dbReference>
<dbReference type="EMBL" id="SRLO01007727">
    <property type="protein sequence ID" value="TNN27791.1"/>
    <property type="molecule type" value="Genomic_DNA"/>
</dbReference>